<dbReference type="GO" id="GO:0008168">
    <property type="term" value="F:methyltransferase activity"/>
    <property type="evidence" value="ECO:0007669"/>
    <property type="project" value="UniProtKB-KW"/>
</dbReference>
<keyword evidence="4" id="KW-0949">S-adenosyl-L-methionine</keyword>
<dbReference type="EMBL" id="ML735706">
    <property type="protein sequence ID" value="KAE8420735.1"/>
    <property type="molecule type" value="Genomic_DNA"/>
</dbReference>
<dbReference type="PANTHER" id="PTHR32183:SF6">
    <property type="entry name" value="CYSTEINE SULFINATE DESULFINASE_CYSTEINE DESULFURASE AND RELATED ENZYMES"/>
    <property type="match status" value="1"/>
</dbReference>
<dbReference type="SUPFAM" id="SSF53335">
    <property type="entry name" value="S-adenosyl-L-methionine-dependent methyltransferases"/>
    <property type="match status" value="1"/>
</dbReference>
<accession>A0ABQ6WUF0</accession>
<evidence type="ECO:0000256" key="4">
    <source>
        <dbReference type="ARBA" id="ARBA00022691"/>
    </source>
</evidence>
<dbReference type="CDD" id="cd02440">
    <property type="entry name" value="AdoMet_MTases"/>
    <property type="match status" value="1"/>
</dbReference>
<keyword evidence="1" id="KW-0597">Phosphoprotein</keyword>
<dbReference type="InterPro" id="IPR008854">
    <property type="entry name" value="TPMT"/>
</dbReference>
<dbReference type="Gene3D" id="3.40.50.150">
    <property type="entry name" value="Vaccinia Virus protein VP39"/>
    <property type="match status" value="1"/>
</dbReference>
<dbReference type="Pfam" id="PF05724">
    <property type="entry name" value="TPMT"/>
    <property type="match status" value="1"/>
</dbReference>
<organism evidence="5 6">
    <name type="scientific">Aspergillus pseudocaelatus</name>
    <dbReference type="NCBI Taxonomy" id="1825620"/>
    <lineage>
        <taxon>Eukaryota</taxon>
        <taxon>Fungi</taxon>
        <taxon>Dikarya</taxon>
        <taxon>Ascomycota</taxon>
        <taxon>Pezizomycotina</taxon>
        <taxon>Eurotiomycetes</taxon>
        <taxon>Eurotiomycetidae</taxon>
        <taxon>Eurotiales</taxon>
        <taxon>Aspergillaceae</taxon>
        <taxon>Aspergillus</taxon>
        <taxon>Aspergillus subgen. Circumdati</taxon>
    </lineage>
</organism>
<evidence type="ECO:0000256" key="3">
    <source>
        <dbReference type="ARBA" id="ARBA00022679"/>
    </source>
</evidence>
<evidence type="ECO:0000256" key="2">
    <source>
        <dbReference type="ARBA" id="ARBA00022603"/>
    </source>
</evidence>
<dbReference type="PANTHER" id="PTHR32183">
    <property type="match status" value="1"/>
</dbReference>
<dbReference type="Proteomes" id="UP000325395">
    <property type="component" value="Unassembled WGS sequence"/>
</dbReference>
<keyword evidence="3" id="KW-0808">Transferase</keyword>
<dbReference type="GO" id="GO:0032259">
    <property type="term" value="P:methylation"/>
    <property type="evidence" value="ECO:0007669"/>
    <property type="project" value="UniProtKB-KW"/>
</dbReference>
<gene>
    <name evidence="5" type="ORF">BDV36DRAFT_292927</name>
</gene>
<reference evidence="5 6" key="1">
    <citation type="submission" date="2019-04" db="EMBL/GenBank/DDBJ databases">
        <authorList>
            <consortium name="DOE Joint Genome Institute"/>
            <person name="Mondo S."/>
            <person name="Kjaerbolling I."/>
            <person name="Vesth T."/>
            <person name="Frisvad J.C."/>
            <person name="Nybo J.L."/>
            <person name="Theobald S."/>
            <person name="Kildgaard S."/>
            <person name="Isbrandt T."/>
            <person name="Kuo A."/>
            <person name="Sato A."/>
            <person name="Lyhne E.K."/>
            <person name="Kogle M.E."/>
            <person name="Wiebenga A."/>
            <person name="Kun R.S."/>
            <person name="Lubbers R.J."/>
            <person name="Makela M.R."/>
            <person name="Barry K."/>
            <person name="Chovatia M."/>
            <person name="Clum A."/>
            <person name="Daum C."/>
            <person name="Haridas S."/>
            <person name="He G."/>
            <person name="LaButti K."/>
            <person name="Lipzen A."/>
            <person name="Riley R."/>
            <person name="Salamov A."/>
            <person name="Simmons B.A."/>
            <person name="Magnuson J.K."/>
            <person name="Henrissat B."/>
            <person name="Mortensen U.H."/>
            <person name="Larsen T.O."/>
            <person name="Devries R.P."/>
            <person name="Grigoriev I.V."/>
            <person name="Machida M."/>
            <person name="Baker S.E."/>
            <person name="Andersen M.R."/>
            <person name="Cantor M.N."/>
            <person name="Hua S.X."/>
        </authorList>
    </citation>
    <scope>NUCLEOTIDE SEQUENCE [LARGE SCALE GENOMIC DNA]</scope>
    <source>
        <strain evidence="5 6">CBS 117616</strain>
    </source>
</reference>
<proteinExistence type="predicted"/>
<keyword evidence="2 5" id="KW-0489">Methyltransferase</keyword>
<evidence type="ECO:0000313" key="6">
    <source>
        <dbReference type="Proteomes" id="UP000325395"/>
    </source>
</evidence>
<dbReference type="PROSITE" id="PS51585">
    <property type="entry name" value="SAM_MT_TPMT"/>
    <property type="match status" value="1"/>
</dbReference>
<evidence type="ECO:0000313" key="5">
    <source>
        <dbReference type="EMBL" id="KAE8420735.1"/>
    </source>
</evidence>
<keyword evidence="6" id="KW-1185">Reference proteome</keyword>
<evidence type="ECO:0000256" key="1">
    <source>
        <dbReference type="ARBA" id="ARBA00022553"/>
    </source>
</evidence>
<dbReference type="InterPro" id="IPR029063">
    <property type="entry name" value="SAM-dependent_MTases_sf"/>
</dbReference>
<sequence length="299" mass="33536">MASSKEKETLQNVAGQLRLVNHFKAHSPDNQTAGWSSLWDTDSSNLWDRGMPSPALIDFIEERVNLLTKDGRRKKALVPGCGKGYDVVMLALHGFDVFGLEVSETGASVAREYAQSELQSPQDYNFGSHFREIPGVGKGEVTILQGDFFKRDWESEMQFDLIYDYTFLCALHPNVRRQWAGRMADLLAPNGQLVCLEFPLFKDPKMPGPPWGLRGVHWDLLAEGGDGIVGGDVGEDVKGEEKGVFERLLYLKPERSYANGKGTDMLSVWIKKSTYMVYTKGSDEKSLIFINSLHLPRSR</sequence>
<protein>
    <submittedName>
        <fullName evidence="5">S-adenosyl-L-methionine-dependent methyltransferase</fullName>
    </submittedName>
</protein>
<name>A0ABQ6WUF0_9EURO</name>